<evidence type="ECO:0000313" key="1">
    <source>
        <dbReference type="EMBL" id="MBV0933655.1"/>
    </source>
</evidence>
<sequence>MNQQESYTFAGKPVVTWTVGNPLPDPATTAVRLSVNEYDDDDPEFADYFKAFLQQPGVEQVDALLIGNWGEAFEESIQAALDTLIAAKDRLSNVKHLALADMDSEECEVSWIQQDNIGPLYAAYPQLHTLSIKGSANLRLSDITLPELRSLTLINGGLNAEVLAEVANAQCPKLQHLELWLGDDNYGCDIEREHLQALLQALPRFPELSYLGLRNYYKANQLAKLLPEVSLPERITTLDLSKGTLSDEGAEALLSMSDRLGKLDTLDLHHHYLSDAMMTRLQQLACRVELSEQEEPDAYDGDRYVFLAE</sequence>
<comment type="caution">
    <text evidence="1">The sequence shown here is derived from an EMBL/GenBank/DDBJ whole genome shotgun (WGS) entry which is preliminary data.</text>
</comment>
<dbReference type="Proteomes" id="UP000755551">
    <property type="component" value="Unassembled WGS sequence"/>
</dbReference>
<dbReference type="EMBL" id="JAHQZT010000010">
    <property type="protein sequence ID" value="MBV0933655.1"/>
    <property type="molecule type" value="Genomic_DNA"/>
</dbReference>
<organism evidence="1 2">
    <name type="scientific">Marinobacterium weihaiense</name>
    <dbReference type="NCBI Taxonomy" id="2851016"/>
    <lineage>
        <taxon>Bacteria</taxon>
        <taxon>Pseudomonadati</taxon>
        <taxon>Pseudomonadota</taxon>
        <taxon>Gammaproteobacteria</taxon>
        <taxon>Oceanospirillales</taxon>
        <taxon>Oceanospirillaceae</taxon>
        <taxon>Marinobacterium</taxon>
    </lineage>
</organism>
<reference evidence="1 2" key="1">
    <citation type="submission" date="2021-06" db="EMBL/GenBank/DDBJ databases">
        <title>Bacterium isolated from marine sediment.</title>
        <authorList>
            <person name="Zhu K.-L."/>
            <person name="Du Z.-J."/>
            <person name="Liang Q.-Y."/>
        </authorList>
    </citation>
    <scope>NUCLEOTIDE SEQUENCE [LARGE SCALE GENOMIC DNA]</scope>
    <source>
        <strain evidence="1 2">A346</strain>
    </source>
</reference>
<accession>A0ABS6MBN0</accession>
<dbReference type="NCBIfam" id="NF038076">
    <property type="entry name" value="fam_STM4015"/>
    <property type="match status" value="1"/>
</dbReference>
<proteinExistence type="predicted"/>
<name>A0ABS6MBN0_9GAMM</name>
<evidence type="ECO:0000313" key="2">
    <source>
        <dbReference type="Proteomes" id="UP000755551"/>
    </source>
</evidence>
<gene>
    <name evidence="1" type="ORF">KTN04_09925</name>
</gene>
<keyword evidence="2" id="KW-1185">Reference proteome</keyword>
<dbReference type="RefSeq" id="WP_217335074.1">
    <property type="nucleotide sequence ID" value="NZ_JAHQZT010000010.1"/>
</dbReference>
<dbReference type="InterPro" id="IPR047722">
    <property type="entry name" value="STM4015-like"/>
</dbReference>
<protein>
    <submittedName>
        <fullName evidence="1">STM4015 family protein</fullName>
    </submittedName>
</protein>